<evidence type="ECO:0000313" key="4">
    <source>
        <dbReference type="EMBL" id="KXU09150.1"/>
    </source>
</evidence>
<name>A0A139R2T0_9STRE</name>
<dbReference type="Gene3D" id="3.40.1620.10">
    <property type="entry name" value="YefM-like domain"/>
    <property type="match status" value="1"/>
</dbReference>
<dbReference type="EMBL" id="LQOF01000410">
    <property type="protein sequence ID" value="KXT64427.1"/>
    <property type="molecule type" value="Genomic_DNA"/>
</dbReference>
<organism evidence="4 6">
    <name type="scientific">Streptococcus gallolyticus</name>
    <dbReference type="NCBI Taxonomy" id="315405"/>
    <lineage>
        <taxon>Bacteria</taxon>
        <taxon>Bacillati</taxon>
        <taxon>Bacillota</taxon>
        <taxon>Bacilli</taxon>
        <taxon>Lactobacillales</taxon>
        <taxon>Streptococcaceae</taxon>
        <taxon>Streptococcus</taxon>
    </lineage>
</organism>
<dbReference type="InterPro" id="IPR036165">
    <property type="entry name" value="YefM-like_sf"/>
</dbReference>
<comment type="function">
    <text evidence="2">Antitoxin component of a type II toxin-antitoxin (TA) system.</text>
</comment>
<evidence type="ECO:0000256" key="2">
    <source>
        <dbReference type="RuleBase" id="RU362080"/>
    </source>
</evidence>
<dbReference type="Pfam" id="PF02604">
    <property type="entry name" value="PhdYeFM_antitox"/>
    <property type="match status" value="1"/>
</dbReference>
<dbReference type="Proteomes" id="UP000070198">
    <property type="component" value="Unassembled WGS sequence"/>
</dbReference>
<protein>
    <recommendedName>
        <fullName evidence="2">Antitoxin</fullName>
    </recommendedName>
</protein>
<accession>A0A139R2T0</accession>
<dbReference type="InterPro" id="IPR006442">
    <property type="entry name" value="Antitoxin_Phd/YefM"/>
</dbReference>
<dbReference type="EMBL" id="LQXV01000167">
    <property type="protein sequence ID" value="KXU09150.1"/>
    <property type="molecule type" value="Genomic_DNA"/>
</dbReference>
<dbReference type="RefSeq" id="WP_061459185.1">
    <property type="nucleotide sequence ID" value="NZ_KQ968756.1"/>
</dbReference>
<evidence type="ECO:0000313" key="3">
    <source>
        <dbReference type="EMBL" id="KXT64427.1"/>
    </source>
</evidence>
<dbReference type="SUPFAM" id="SSF143120">
    <property type="entry name" value="YefM-like"/>
    <property type="match status" value="1"/>
</dbReference>
<sequence length="82" mass="9508">MLNTTVTNFRKDIYNLLEQTIKFNEPVNVSTKNGNAIVLSEDEYNGMVETLYLYSVPELKEQLKKDMNAPLSEFVSEDEVDW</sequence>
<evidence type="ECO:0000256" key="1">
    <source>
        <dbReference type="ARBA" id="ARBA00009981"/>
    </source>
</evidence>
<comment type="similarity">
    <text evidence="1 2">Belongs to the phD/YefM antitoxin family.</text>
</comment>
<evidence type="ECO:0000313" key="5">
    <source>
        <dbReference type="Proteomes" id="UP000070198"/>
    </source>
</evidence>
<dbReference type="Proteomes" id="UP000071927">
    <property type="component" value="Unassembled WGS sequence"/>
</dbReference>
<dbReference type="AlphaFoldDB" id="A0A139R2T0"/>
<evidence type="ECO:0000313" key="6">
    <source>
        <dbReference type="Proteomes" id="UP000071927"/>
    </source>
</evidence>
<proteinExistence type="inferred from homology"/>
<dbReference type="PATRIC" id="fig|315405.11.peg.2393"/>
<comment type="caution">
    <text evidence="4">The sequence shown here is derived from an EMBL/GenBank/DDBJ whole genome shotgun (WGS) entry which is preliminary data.</text>
</comment>
<gene>
    <name evidence="3" type="ORF">SGADD02_02057</name>
    <name evidence="4" type="ORF">SGADD03_01005</name>
</gene>
<reference evidence="5 6" key="1">
    <citation type="submission" date="2016-01" db="EMBL/GenBank/DDBJ databases">
        <title>Highly variable Streptococcus oralis are common among viridans streptococci isolated from primates.</title>
        <authorList>
            <person name="Denapaite D."/>
            <person name="Rieger M."/>
            <person name="Koendgen S."/>
            <person name="Brueckner R."/>
            <person name="Ochigava I."/>
            <person name="Kappeler P."/>
            <person name="Maetz-Rensing K."/>
            <person name="Leendertz F."/>
            <person name="Hakenbeck R."/>
        </authorList>
    </citation>
    <scope>NUCLEOTIDE SEQUENCE [LARGE SCALE GENOMIC DNA]</scope>
    <source>
        <strain evidence="3 5">DD02</strain>
        <strain evidence="4 6">DD03</strain>
    </source>
</reference>